<evidence type="ECO:0000313" key="6">
    <source>
        <dbReference type="Proteomes" id="UP000019478"/>
    </source>
</evidence>
<dbReference type="Proteomes" id="UP000019478">
    <property type="component" value="Unassembled WGS sequence"/>
</dbReference>
<evidence type="ECO:0000256" key="3">
    <source>
        <dbReference type="SAM" id="SignalP"/>
    </source>
</evidence>
<dbReference type="InterPro" id="IPR047122">
    <property type="entry name" value="Trans-enoyl_RdTase-like"/>
</dbReference>
<dbReference type="SUPFAM" id="SSF50129">
    <property type="entry name" value="GroES-like"/>
    <property type="match status" value="1"/>
</dbReference>
<dbReference type="GeneID" id="19172078"/>
<comment type="caution">
    <text evidence="5">The sequence shown here is derived from an EMBL/GenBank/DDBJ whole genome shotgun (WGS) entry which is preliminary data.</text>
</comment>
<gene>
    <name evidence="5" type="ORF">A1O3_07987</name>
</gene>
<dbReference type="PANTHER" id="PTHR43482:SF2">
    <property type="entry name" value="ZINC-BINDING DEHYDROGENASE FAMILY, PUTATIVE (AFU_ORTHOLOGUE AFUA_3G15030)-RELATED"/>
    <property type="match status" value="1"/>
</dbReference>
<dbReference type="GO" id="GO:0016651">
    <property type="term" value="F:oxidoreductase activity, acting on NAD(P)H"/>
    <property type="evidence" value="ECO:0007669"/>
    <property type="project" value="InterPro"/>
</dbReference>
<dbReference type="HOGENOM" id="CLU_026673_16_2_1"/>
<dbReference type="Gene3D" id="3.90.180.10">
    <property type="entry name" value="Medium-chain alcohol dehydrogenases, catalytic domain"/>
    <property type="match status" value="1"/>
</dbReference>
<reference evidence="5 6" key="1">
    <citation type="submission" date="2013-03" db="EMBL/GenBank/DDBJ databases">
        <title>The Genome Sequence of Capronia epimyces CBS 606.96.</title>
        <authorList>
            <consortium name="The Broad Institute Genomics Platform"/>
            <person name="Cuomo C."/>
            <person name="de Hoog S."/>
            <person name="Gorbushina A."/>
            <person name="Walker B."/>
            <person name="Young S.K."/>
            <person name="Zeng Q."/>
            <person name="Gargeya S."/>
            <person name="Fitzgerald M."/>
            <person name="Haas B."/>
            <person name="Abouelleil A."/>
            <person name="Allen A.W."/>
            <person name="Alvarado L."/>
            <person name="Arachchi H.M."/>
            <person name="Berlin A.M."/>
            <person name="Chapman S.B."/>
            <person name="Gainer-Dewar J."/>
            <person name="Goldberg J."/>
            <person name="Griggs A."/>
            <person name="Gujja S."/>
            <person name="Hansen M."/>
            <person name="Howarth C."/>
            <person name="Imamovic A."/>
            <person name="Ireland A."/>
            <person name="Larimer J."/>
            <person name="McCowan C."/>
            <person name="Murphy C."/>
            <person name="Pearson M."/>
            <person name="Poon T.W."/>
            <person name="Priest M."/>
            <person name="Roberts A."/>
            <person name="Saif S."/>
            <person name="Shea T."/>
            <person name="Sisk P."/>
            <person name="Sykes S."/>
            <person name="Wortman J."/>
            <person name="Nusbaum C."/>
            <person name="Birren B."/>
        </authorList>
    </citation>
    <scope>NUCLEOTIDE SEQUENCE [LARGE SCALE GENOMIC DNA]</scope>
    <source>
        <strain evidence="5 6">CBS 606.96</strain>
    </source>
</reference>
<dbReference type="InterPro" id="IPR011032">
    <property type="entry name" value="GroES-like_sf"/>
</dbReference>
<dbReference type="PANTHER" id="PTHR43482">
    <property type="entry name" value="PROTEIN AST1-RELATED"/>
    <property type="match status" value="1"/>
</dbReference>
<feature type="chain" id="PRO_5013311543" description="Alcohol dehydrogenase-like N-terminal domain-containing protein" evidence="3">
    <location>
        <begin position="16"/>
        <end position="426"/>
    </location>
</feature>
<evidence type="ECO:0000313" key="5">
    <source>
        <dbReference type="EMBL" id="EXJ79704.1"/>
    </source>
</evidence>
<dbReference type="InterPro" id="IPR013154">
    <property type="entry name" value="ADH-like_N"/>
</dbReference>
<dbReference type="InterPro" id="IPR052585">
    <property type="entry name" value="Lipid_raft_assoc_Zn_ADH"/>
</dbReference>
<evidence type="ECO:0000256" key="1">
    <source>
        <dbReference type="ARBA" id="ARBA00008072"/>
    </source>
</evidence>
<feature type="signal peptide" evidence="3">
    <location>
        <begin position="1"/>
        <end position="15"/>
    </location>
</feature>
<keyword evidence="3" id="KW-0732">Signal</keyword>
<dbReference type="STRING" id="1182542.W9YBF8"/>
<keyword evidence="2" id="KW-0560">Oxidoreductase</keyword>
<feature type="domain" description="Alcohol dehydrogenase-like N-terminal" evidence="4">
    <location>
        <begin position="68"/>
        <end position="130"/>
    </location>
</feature>
<dbReference type="EMBL" id="AMGY01000007">
    <property type="protein sequence ID" value="EXJ79704.1"/>
    <property type="molecule type" value="Genomic_DNA"/>
</dbReference>
<dbReference type="OrthoDB" id="10257049at2759"/>
<dbReference type="RefSeq" id="XP_007736278.1">
    <property type="nucleotide sequence ID" value="XM_007738088.1"/>
</dbReference>
<dbReference type="Pfam" id="PF08240">
    <property type="entry name" value="ADH_N"/>
    <property type="match status" value="1"/>
</dbReference>
<dbReference type="eggNOG" id="KOG1198">
    <property type="taxonomic scope" value="Eukaryota"/>
</dbReference>
<dbReference type="AlphaFoldDB" id="W9YBF8"/>
<evidence type="ECO:0000256" key="2">
    <source>
        <dbReference type="ARBA" id="ARBA00023002"/>
    </source>
</evidence>
<dbReference type="InterPro" id="IPR036291">
    <property type="entry name" value="NAD(P)-bd_dom_sf"/>
</dbReference>
<evidence type="ECO:0000259" key="4">
    <source>
        <dbReference type="Pfam" id="PF08240"/>
    </source>
</evidence>
<protein>
    <recommendedName>
        <fullName evidence="4">Alcohol dehydrogenase-like N-terminal domain-containing protein</fullName>
    </recommendedName>
</protein>
<organism evidence="5 6">
    <name type="scientific">Capronia epimyces CBS 606.96</name>
    <dbReference type="NCBI Taxonomy" id="1182542"/>
    <lineage>
        <taxon>Eukaryota</taxon>
        <taxon>Fungi</taxon>
        <taxon>Dikarya</taxon>
        <taxon>Ascomycota</taxon>
        <taxon>Pezizomycotina</taxon>
        <taxon>Eurotiomycetes</taxon>
        <taxon>Chaetothyriomycetidae</taxon>
        <taxon>Chaetothyriales</taxon>
        <taxon>Herpotrichiellaceae</taxon>
        <taxon>Capronia</taxon>
    </lineage>
</organism>
<dbReference type="SUPFAM" id="SSF51735">
    <property type="entry name" value="NAD(P)-binding Rossmann-fold domains"/>
    <property type="match status" value="1"/>
</dbReference>
<sequence length="426" mass="46377">MGLLHMFSFLGTSTASKQIAVSVVCQDPEKVPARPPQVAPHQRVLLLRGPKQPYVEVSDHPTPSLDGNREFLVRNLVIGLNPIDWKAPDFNFGIPELPYISGRELVGEVAISPKRRSRFRPGDKVIVISTDYRDLRKAAYQQYVVATDFNAARLPPSLAPEAGSALGVAFVAAALCLGICAGLDFSSIANGPNLLSIVRQIDPARLAPDVRDECLHGIDEESRAKKGDWLAIWGGSSTSAFMLNQIARLAGLRTISVVDVRKHAVKLSTNDITRPDIVVDNHDPQRAIDIVRSATAKRLRFGVDTVGRDTAGHLLECLQQHYANESDPEPTTPSTPSSAHLIGLTGLPKSSPPANLTFHNVPFKLFHEIPELGETLMLWLERLLSTGLLVPPKILGVEEGFGAVNQALDRMRRGEVSGGRLVVRLP</sequence>
<proteinExistence type="inferred from homology"/>
<comment type="similarity">
    <text evidence="1">Belongs to the zinc-containing alcohol dehydrogenase family.</text>
</comment>
<dbReference type="CDD" id="cd08249">
    <property type="entry name" value="enoyl_reductase_like"/>
    <property type="match status" value="1"/>
</dbReference>
<accession>W9YBF8</accession>
<dbReference type="Gene3D" id="3.40.50.720">
    <property type="entry name" value="NAD(P)-binding Rossmann-like Domain"/>
    <property type="match status" value="1"/>
</dbReference>
<name>W9YBF8_9EURO</name>
<keyword evidence="6" id="KW-1185">Reference proteome</keyword>